<name>A0ABU3FHG0_9ENTE</name>
<dbReference type="InterPro" id="IPR010064">
    <property type="entry name" value="HK97-gp10_tail"/>
</dbReference>
<dbReference type="EMBL" id="JARQAZ010000005">
    <property type="protein sequence ID" value="MDT2770494.1"/>
    <property type="molecule type" value="Genomic_DNA"/>
</dbReference>
<evidence type="ECO:0000313" key="1">
    <source>
        <dbReference type="EMBL" id="MDT2770494.1"/>
    </source>
</evidence>
<proteinExistence type="predicted"/>
<dbReference type="Proteomes" id="UP001269061">
    <property type="component" value="Unassembled WGS sequence"/>
</dbReference>
<organism evidence="1 2">
    <name type="scientific">Enterococcus pseudoavium</name>
    <dbReference type="NCBI Taxonomy" id="44007"/>
    <lineage>
        <taxon>Bacteria</taxon>
        <taxon>Bacillati</taxon>
        <taxon>Bacillota</taxon>
        <taxon>Bacilli</taxon>
        <taxon>Lactobacillales</taxon>
        <taxon>Enterococcaceae</taxon>
        <taxon>Enterococcus</taxon>
    </lineage>
</organism>
<dbReference type="NCBIfam" id="TIGR01725">
    <property type="entry name" value="phge_HK97_gp10"/>
    <property type="match status" value="1"/>
</dbReference>
<reference evidence="1 2" key="1">
    <citation type="submission" date="2023-03" db="EMBL/GenBank/DDBJ databases">
        <authorList>
            <person name="Shen W."/>
            <person name="Cai J."/>
        </authorList>
    </citation>
    <scope>NUCLEOTIDE SEQUENCE [LARGE SCALE GENOMIC DNA]</scope>
    <source>
        <strain evidence="1 2">Y59</strain>
    </source>
</reference>
<keyword evidence="2" id="KW-1185">Reference proteome</keyword>
<sequence length="106" mass="11742">MAKSFKITGLNKLSSKLKKNVTMNDVKQVVKNNTAELTNAAQRNAPVDTGFLKRSIVMELANGGYVGRSIAGAEYAPYIEYGTRFMASQPFMAPAYRLQNKKFKSD</sequence>
<accession>A0ABU3FHG0</accession>
<protein>
    <submittedName>
        <fullName evidence="1">HK97 gp10 family phage protein</fullName>
    </submittedName>
</protein>
<dbReference type="Pfam" id="PF04883">
    <property type="entry name" value="HK97-gp10_like"/>
    <property type="match status" value="1"/>
</dbReference>
<comment type="caution">
    <text evidence="1">The sequence shown here is derived from an EMBL/GenBank/DDBJ whole genome shotgun (WGS) entry which is preliminary data.</text>
</comment>
<dbReference type="RefSeq" id="WP_311815574.1">
    <property type="nucleotide sequence ID" value="NZ_JARQAZ010000005.1"/>
</dbReference>
<evidence type="ECO:0000313" key="2">
    <source>
        <dbReference type="Proteomes" id="UP001269061"/>
    </source>
</evidence>
<gene>
    <name evidence="1" type="ORF">P7H46_06505</name>
</gene>
<feature type="non-terminal residue" evidence="1">
    <location>
        <position position="106"/>
    </location>
</feature>